<accession>A0AAW4FSY9</accession>
<keyword evidence="2" id="KW-1185">Reference proteome</keyword>
<comment type="caution">
    <text evidence="1">The sequence shown here is derived from an EMBL/GenBank/DDBJ whole genome shotgun (WGS) entry which is preliminary data.</text>
</comment>
<reference evidence="1 2" key="1">
    <citation type="submission" date="2020-01" db="EMBL/GenBank/DDBJ databases">
        <title>Draft genome assembly of Ensifer adhaerens T173.</title>
        <authorList>
            <person name="Craig J.E."/>
            <person name="Stinchcombe J.R."/>
        </authorList>
    </citation>
    <scope>NUCLEOTIDE SEQUENCE [LARGE SCALE GENOMIC DNA]</scope>
    <source>
        <strain evidence="1 2">T173</strain>
    </source>
</reference>
<evidence type="ECO:0000313" key="1">
    <source>
        <dbReference type="EMBL" id="MBM3094292.1"/>
    </source>
</evidence>
<gene>
    <name evidence="1" type="ORF">GFB56_26470</name>
</gene>
<organism evidence="1 2">
    <name type="scientific">Ensifer canadensis</name>
    <dbReference type="NCBI Taxonomy" id="555315"/>
    <lineage>
        <taxon>Bacteria</taxon>
        <taxon>Pseudomonadati</taxon>
        <taxon>Pseudomonadota</taxon>
        <taxon>Alphaproteobacteria</taxon>
        <taxon>Hyphomicrobiales</taxon>
        <taxon>Rhizobiaceae</taxon>
        <taxon>Sinorhizobium/Ensifer group</taxon>
        <taxon>Ensifer</taxon>
    </lineage>
</organism>
<dbReference type="AlphaFoldDB" id="A0AAW4FSY9"/>
<dbReference type="EMBL" id="WXFA01000024">
    <property type="protein sequence ID" value="MBM3094292.1"/>
    <property type="molecule type" value="Genomic_DNA"/>
</dbReference>
<name>A0AAW4FSY9_9HYPH</name>
<protein>
    <submittedName>
        <fullName evidence="1">Uncharacterized protein</fullName>
    </submittedName>
</protein>
<dbReference type="RefSeq" id="WP_156612952.1">
    <property type="nucleotide sequence ID" value="NZ_CP083374.1"/>
</dbReference>
<evidence type="ECO:0000313" key="2">
    <source>
        <dbReference type="Proteomes" id="UP000744980"/>
    </source>
</evidence>
<sequence>MLGCSVIEIMPSNGRVPAELIEAGYRSSQYGLVVFILNNVTYQAVNLVLDPVVRTMPLSIPGVLYVKIGDEQRVREAVTSASIVYFASNSLYNFAANYGAAPKLVHLDLPPQSNDTDELSAIREHIPPPQTVDWHHHSFHHISAA</sequence>
<proteinExistence type="predicted"/>
<dbReference type="Proteomes" id="UP000744980">
    <property type="component" value="Unassembled WGS sequence"/>
</dbReference>